<dbReference type="GO" id="GO:0004930">
    <property type="term" value="F:G protein-coupled receptor activity"/>
    <property type="evidence" value="ECO:0007669"/>
    <property type="project" value="UniProtKB-KW"/>
</dbReference>
<feature type="chain" id="PRO_5008788467" description="G-protein coupled receptors family 1 profile domain-containing protein" evidence="9">
    <location>
        <begin position="19"/>
        <end position="298"/>
    </location>
</feature>
<name>R7UWJ9_CAPTE</name>
<keyword evidence="9" id="KW-0732">Signal</keyword>
<dbReference type="PANTHER" id="PTHR24243:SF208">
    <property type="entry name" value="PYROKININ-1 RECEPTOR"/>
    <property type="match status" value="1"/>
</dbReference>
<feature type="transmembrane region" description="Helical" evidence="8">
    <location>
        <begin position="166"/>
        <end position="187"/>
    </location>
</feature>
<dbReference type="PROSITE" id="PS50262">
    <property type="entry name" value="G_PROTEIN_RECEP_F1_2"/>
    <property type="match status" value="1"/>
</dbReference>
<dbReference type="EMBL" id="AMQN01020515">
    <property type="status" value="NOT_ANNOTATED_CDS"/>
    <property type="molecule type" value="Genomic_DNA"/>
</dbReference>
<evidence type="ECO:0000256" key="5">
    <source>
        <dbReference type="ARBA" id="ARBA00023136"/>
    </source>
</evidence>
<dbReference type="EMBL" id="KB297287">
    <property type="protein sequence ID" value="ELU10669.1"/>
    <property type="molecule type" value="Genomic_DNA"/>
</dbReference>
<sequence>MDLLTLLIVCVCLLEASGMDTTGVGTEVTNVPHTTEVAVTEEFSIRREKQLEDPLKFIADHGFEFESLKCFWFVYLDKRYSLFDPFCLCFLRHCLNVRAQEYTQYELDFRYEQHIKAIKNNRAWRMKRFWPYIIVYVLLVSIGICGNSTILVVISRFMGKKKSATNVLIANIAVSDLLTCVICMPMQRFWKVLGLLIIKDKTVYHNRASGKGYIGFHANGFSGRHWFIQGMCKGVYFMYYTSFYCYILTMLAIGFERFLVICYPLKAVSLTSIGNTKKCTALIWMNSVTLASPVFYVI</sequence>
<keyword evidence="13" id="KW-1185">Reference proteome</keyword>
<keyword evidence="6" id="KW-0675">Receptor</keyword>
<reference evidence="11 13" key="2">
    <citation type="journal article" date="2013" name="Nature">
        <title>Insights into bilaterian evolution from three spiralian genomes.</title>
        <authorList>
            <person name="Simakov O."/>
            <person name="Marletaz F."/>
            <person name="Cho S.J."/>
            <person name="Edsinger-Gonzales E."/>
            <person name="Havlak P."/>
            <person name="Hellsten U."/>
            <person name="Kuo D.H."/>
            <person name="Larsson T."/>
            <person name="Lv J."/>
            <person name="Arendt D."/>
            <person name="Savage R."/>
            <person name="Osoegawa K."/>
            <person name="de Jong P."/>
            <person name="Grimwood J."/>
            <person name="Chapman J.A."/>
            <person name="Shapiro H."/>
            <person name="Aerts A."/>
            <person name="Otillar R.P."/>
            <person name="Terry A.Y."/>
            <person name="Boore J.L."/>
            <person name="Grigoriev I.V."/>
            <person name="Lindberg D.R."/>
            <person name="Seaver E.C."/>
            <person name="Weisblat D.A."/>
            <person name="Putnam N.H."/>
            <person name="Rokhsar D.S."/>
        </authorList>
    </citation>
    <scope>NUCLEOTIDE SEQUENCE</scope>
    <source>
        <strain evidence="11 13">I ESC-2004</strain>
    </source>
</reference>
<keyword evidence="7" id="KW-0807">Transducer</keyword>
<dbReference type="STRING" id="283909.R7UWJ9"/>
<keyword evidence="3 8" id="KW-1133">Transmembrane helix</keyword>
<dbReference type="OrthoDB" id="6132580at2759"/>
<dbReference type="InterPro" id="IPR000276">
    <property type="entry name" value="GPCR_Rhodpsn"/>
</dbReference>
<dbReference type="GO" id="GO:0005886">
    <property type="term" value="C:plasma membrane"/>
    <property type="evidence" value="ECO:0007669"/>
    <property type="project" value="TreeGrafter"/>
</dbReference>
<dbReference type="HOGENOM" id="CLU_046758_1_0_1"/>
<dbReference type="PANTHER" id="PTHR24243">
    <property type="entry name" value="G-PROTEIN COUPLED RECEPTOR"/>
    <property type="match status" value="1"/>
</dbReference>
<feature type="transmembrane region" description="Helical" evidence="8">
    <location>
        <begin position="236"/>
        <end position="255"/>
    </location>
</feature>
<dbReference type="Proteomes" id="UP000014760">
    <property type="component" value="Unassembled WGS sequence"/>
</dbReference>
<comment type="subcellular location">
    <subcellularLocation>
        <location evidence="1">Membrane</location>
        <topology evidence="1">Multi-pass membrane protein</topology>
    </subcellularLocation>
</comment>
<evidence type="ECO:0000256" key="8">
    <source>
        <dbReference type="SAM" id="Phobius"/>
    </source>
</evidence>
<evidence type="ECO:0000313" key="11">
    <source>
        <dbReference type="EMBL" id="ELU10669.1"/>
    </source>
</evidence>
<dbReference type="PRINTS" id="PR00237">
    <property type="entry name" value="GPCRRHODOPSN"/>
</dbReference>
<evidence type="ECO:0000256" key="3">
    <source>
        <dbReference type="ARBA" id="ARBA00022989"/>
    </source>
</evidence>
<dbReference type="Gene3D" id="1.20.1070.10">
    <property type="entry name" value="Rhodopsin 7-helix transmembrane proteins"/>
    <property type="match status" value="1"/>
</dbReference>
<evidence type="ECO:0000256" key="1">
    <source>
        <dbReference type="ARBA" id="ARBA00004141"/>
    </source>
</evidence>
<keyword evidence="2 8" id="KW-0812">Transmembrane</keyword>
<dbReference type="Pfam" id="PF00001">
    <property type="entry name" value="7tm_1"/>
    <property type="match status" value="1"/>
</dbReference>
<gene>
    <name evidence="11" type="ORF">CAPTEDRAFT_212799</name>
</gene>
<evidence type="ECO:0000313" key="13">
    <source>
        <dbReference type="Proteomes" id="UP000014760"/>
    </source>
</evidence>
<keyword evidence="5 8" id="KW-0472">Membrane</keyword>
<protein>
    <recommendedName>
        <fullName evidence="10">G-protein coupled receptors family 1 profile domain-containing protein</fullName>
    </recommendedName>
</protein>
<dbReference type="EnsemblMetazoa" id="CapteT212799">
    <property type="protein sequence ID" value="CapteP212799"/>
    <property type="gene ID" value="CapteG212799"/>
</dbReference>
<evidence type="ECO:0000259" key="10">
    <source>
        <dbReference type="PROSITE" id="PS50262"/>
    </source>
</evidence>
<reference evidence="13" key="1">
    <citation type="submission" date="2012-12" db="EMBL/GenBank/DDBJ databases">
        <authorList>
            <person name="Hellsten U."/>
            <person name="Grimwood J."/>
            <person name="Chapman J.A."/>
            <person name="Shapiro H."/>
            <person name="Aerts A."/>
            <person name="Otillar R.P."/>
            <person name="Terry A.Y."/>
            <person name="Boore J.L."/>
            <person name="Simakov O."/>
            <person name="Marletaz F."/>
            <person name="Cho S.-J."/>
            <person name="Edsinger-Gonzales E."/>
            <person name="Havlak P."/>
            <person name="Kuo D.-H."/>
            <person name="Larsson T."/>
            <person name="Lv J."/>
            <person name="Arendt D."/>
            <person name="Savage R."/>
            <person name="Osoegawa K."/>
            <person name="de Jong P."/>
            <person name="Lindberg D.R."/>
            <person name="Seaver E.C."/>
            <person name="Weisblat D.A."/>
            <person name="Putnam N.H."/>
            <person name="Grigoriev I.V."/>
            <person name="Rokhsar D.S."/>
        </authorList>
    </citation>
    <scope>NUCLEOTIDE SEQUENCE</scope>
    <source>
        <strain evidence="13">I ESC-2004</strain>
    </source>
</reference>
<evidence type="ECO:0000256" key="4">
    <source>
        <dbReference type="ARBA" id="ARBA00023040"/>
    </source>
</evidence>
<evidence type="ECO:0000313" key="12">
    <source>
        <dbReference type="EnsemblMetazoa" id="CapteP212799"/>
    </source>
</evidence>
<feature type="signal peptide" evidence="9">
    <location>
        <begin position="1"/>
        <end position="18"/>
    </location>
</feature>
<feature type="domain" description="G-protein coupled receptors family 1 profile" evidence="10">
    <location>
        <begin position="146"/>
        <end position="298"/>
    </location>
</feature>
<evidence type="ECO:0000256" key="9">
    <source>
        <dbReference type="SAM" id="SignalP"/>
    </source>
</evidence>
<keyword evidence="4" id="KW-0297">G-protein coupled receptor</keyword>
<evidence type="ECO:0000256" key="7">
    <source>
        <dbReference type="ARBA" id="ARBA00023224"/>
    </source>
</evidence>
<dbReference type="InterPro" id="IPR017452">
    <property type="entry name" value="GPCR_Rhodpsn_7TM"/>
</dbReference>
<dbReference type="AlphaFoldDB" id="R7UWJ9"/>
<feature type="transmembrane region" description="Helical" evidence="8">
    <location>
        <begin position="129"/>
        <end position="154"/>
    </location>
</feature>
<proteinExistence type="predicted"/>
<reference evidence="12" key="3">
    <citation type="submission" date="2015-06" db="UniProtKB">
        <authorList>
            <consortium name="EnsemblMetazoa"/>
        </authorList>
    </citation>
    <scope>IDENTIFICATION</scope>
</reference>
<dbReference type="SUPFAM" id="SSF81321">
    <property type="entry name" value="Family A G protein-coupled receptor-like"/>
    <property type="match status" value="1"/>
</dbReference>
<accession>R7UWJ9</accession>
<organism evidence="11">
    <name type="scientific">Capitella teleta</name>
    <name type="common">Polychaete worm</name>
    <dbReference type="NCBI Taxonomy" id="283909"/>
    <lineage>
        <taxon>Eukaryota</taxon>
        <taxon>Metazoa</taxon>
        <taxon>Spiralia</taxon>
        <taxon>Lophotrochozoa</taxon>
        <taxon>Annelida</taxon>
        <taxon>Polychaeta</taxon>
        <taxon>Sedentaria</taxon>
        <taxon>Scolecida</taxon>
        <taxon>Capitellidae</taxon>
        <taxon>Capitella</taxon>
    </lineage>
</organism>
<feature type="non-terminal residue" evidence="11">
    <location>
        <position position="298"/>
    </location>
</feature>
<evidence type="ECO:0000256" key="2">
    <source>
        <dbReference type="ARBA" id="ARBA00022692"/>
    </source>
</evidence>
<evidence type="ECO:0000256" key="6">
    <source>
        <dbReference type="ARBA" id="ARBA00023170"/>
    </source>
</evidence>